<reference evidence="1 2" key="1">
    <citation type="submission" date="2018-11" db="EMBL/GenBank/DDBJ databases">
        <title>Sequencing the genomes of 1000 actinobacteria strains.</title>
        <authorList>
            <person name="Klenk H.-P."/>
        </authorList>
    </citation>
    <scope>NUCLEOTIDE SEQUENCE [LARGE SCALE GENOMIC DNA]</scope>
    <source>
        <strain evidence="1 2">DSM 10546</strain>
    </source>
</reference>
<sequence>MTDDANDTPQPLATPRQREIFEALLEDFLAHGFAHFTMDGAAHRLHCSKSTLYSLGHTGDDVIRRVLVSFFREVTRRTDHALTSQRSPSAALQAYFEAMATAMEPATPVFMRDVISTPVGRRTHETNTRAATQKITALMEAGIMAGEFRPLDVTVTAHLVEVMLEHIQQGGVTSTTPSDAYTELGRLVLGGITVGR</sequence>
<organism evidence="1 2">
    <name type="scientific">Luteococcus japonicus</name>
    <dbReference type="NCBI Taxonomy" id="33984"/>
    <lineage>
        <taxon>Bacteria</taxon>
        <taxon>Bacillati</taxon>
        <taxon>Actinomycetota</taxon>
        <taxon>Actinomycetes</taxon>
        <taxon>Propionibacteriales</taxon>
        <taxon>Propionibacteriaceae</taxon>
        <taxon>Luteococcus</taxon>
    </lineage>
</organism>
<dbReference type="RefSeq" id="WP_123575228.1">
    <property type="nucleotide sequence ID" value="NZ_RKHG01000001.1"/>
</dbReference>
<proteinExistence type="predicted"/>
<gene>
    <name evidence="1" type="ORF">EDD41_1140</name>
</gene>
<dbReference type="SUPFAM" id="SSF48498">
    <property type="entry name" value="Tetracyclin repressor-like, C-terminal domain"/>
    <property type="match status" value="1"/>
</dbReference>
<dbReference type="AlphaFoldDB" id="A0A3N1ZSW5"/>
<dbReference type="EMBL" id="RKHG01000001">
    <property type="protein sequence ID" value="ROR53960.1"/>
    <property type="molecule type" value="Genomic_DNA"/>
</dbReference>
<name>A0A3N1ZSW5_9ACTN</name>
<evidence type="ECO:0000313" key="2">
    <source>
        <dbReference type="Proteomes" id="UP000275749"/>
    </source>
</evidence>
<accession>A0A3N1ZSW5</accession>
<protein>
    <submittedName>
        <fullName evidence="1">TetR family transcriptional regulator</fullName>
    </submittedName>
</protein>
<dbReference type="InterPro" id="IPR036271">
    <property type="entry name" value="Tet_transcr_reg_TetR-rel_C_sf"/>
</dbReference>
<dbReference type="Gene3D" id="1.10.357.10">
    <property type="entry name" value="Tetracycline Repressor, domain 2"/>
    <property type="match status" value="1"/>
</dbReference>
<evidence type="ECO:0000313" key="1">
    <source>
        <dbReference type="EMBL" id="ROR53960.1"/>
    </source>
</evidence>
<comment type="caution">
    <text evidence="1">The sequence shown here is derived from an EMBL/GenBank/DDBJ whole genome shotgun (WGS) entry which is preliminary data.</text>
</comment>
<dbReference type="Gene3D" id="1.10.10.60">
    <property type="entry name" value="Homeodomain-like"/>
    <property type="match status" value="1"/>
</dbReference>
<dbReference type="Proteomes" id="UP000275749">
    <property type="component" value="Unassembled WGS sequence"/>
</dbReference>
<dbReference type="SUPFAM" id="SSF46689">
    <property type="entry name" value="Homeodomain-like"/>
    <property type="match status" value="1"/>
</dbReference>
<dbReference type="InterPro" id="IPR009057">
    <property type="entry name" value="Homeodomain-like_sf"/>
</dbReference>